<protein>
    <recommendedName>
        <fullName evidence="4">Oligosaccharide repeat unit polymerase</fullName>
    </recommendedName>
</protein>
<sequence length="500" mass="55884">MIFSLVLSILFIGVLFFDLSRRMSFGRAILSPIFYFSCLWFMAFPLHACLLFYGWVDTQQKVVIHQGDMIAAVWLSLASLFVVYCGTRTARVPMATQSFVDNKVDNRRLCIVSAVIAALIVLAIIFLSQIASERGVLLAFSGNEQNEARVGSGPLFMLAELFIYGLIGAVAALLSADRRKGFWVLLLIIFAAGLVLAVYMGIVLTSRRIIVLPLFALALAWLYTYCKRPRLCIVLGVSLLAGTIIATPALNSLRYVAAPPPIEARGSVIMRHCRWVGHTPVPQQAVTILDANGKERMLSGFSAHVAMKFCDWSLFGVYLFTQAIASSYGLVDHLATFLHKARLSEILGGVDHGVAWSYNVVLALVPRAIWEEKPLHYGSVAIQKWLYPEMYKDNPVTMTLPPSFIVDFLYGFGLPSLLALCFTLGRFLDMCHVWLISGLQNRKYTRFIIGLFVMSCMFNVVRGGTGFIQSIIIMLFISVLMYCDEEIGNFFLRVRRDELK</sequence>
<keyword evidence="1" id="KW-0472">Membrane</keyword>
<feature type="transmembrane region" description="Helical" evidence="1">
    <location>
        <begin position="181"/>
        <end position="202"/>
    </location>
</feature>
<dbReference type="EMBL" id="CP014525">
    <property type="protein sequence ID" value="AMW34253.1"/>
    <property type="molecule type" value="Genomic_DNA"/>
</dbReference>
<feature type="transmembrane region" description="Helical" evidence="1">
    <location>
        <begin position="68"/>
        <end position="87"/>
    </location>
</feature>
<dbReference type="OrthoDB" id="3335664at2"/>
<proteinExistence type="predicted"/>
<keyword evidence="1" id="KW-1133">Transmembrane helix</keyword>
<evidence type="ECO:0000313" key="2">
    <source>
        <dbReference type="EMBL" id="AMW34253.1"/>
    </source>
</evidence>
<dbReference type="KEGG" id="hjo:AY555_02605"/>
<feature type="transmembrane region" description="Helical" evidence="1">
    <location>
        <begin position="6"/>
        <end position="21"/>
    </location>
</feature>
<feature type="transmembrane region" description="Helical" evidence="1">
    <location>
        <begin position="33"/>
        <end position="56"/>
    </location>
</feature>
<evidence type="ECO:0000256" key="1">
    <source>
        <dbReference type="SAM" id="Phobius"/>
    </source>
</evidence>
<keyword evidence="3" id="KW-1185">Reference proteome</keyword>
<feature type="transmembrane region" description="Helical" evidence="1">
    <location>
        <begin position="108"/>
        <end position="131"/>
    </location>
</feature>
<gene>
    <name evidence="2" type="ORF">AY555_02605</name>
</gene>
<feature type="transmembrane region" description="Helical" evidence="1">
    <location>
        <begin position="467"/>
        <end position="483"/>
    </location>
</feature>
<feature type="transmembrane region" description="Helical" evidence="1">
    <location>
        <begin position="404"/>
        <end position="424"/>
    </location>
</feature>
<feature type="transmembrane region" description="Helical" evidence="1">
    <location>
        <begin position="151"/>
        <end position="174"/>
    </location>
</feature>
<dbReference type="GeneID" id="53316042"/>
<dbReference type="RefSeq" id="WP_066133055.1">
    <property type="nucleotide sequence ID" value="NZ_CP014525.1"/>
</dbReference>
<dbReference type="Proteomes" id="UP000076066">
    <property type="component" value="Chromosome"/>
</dbReference>
<dbReference type="STRING" id="1549855.AY555_02605"/>
<feature type="transmembrane region" description="Helical" evidence="1">
    <location>
        <begin position="208"/>
        <end position="224"/>
    </location>
</feature>
<dbReference type="AlphaFoldDB" id="A0A143DDA3"/>
<evidence type="ECO:0000313" key="3">
    <source>
        <dbReference type="Proteomes" id="UP000076066"/>
    </source>
</evidence>
<name>A0A143DDA3_9PROT</name>
<accession>A0A143DDA3</accession>
<reference evidence="2 3" key="1">
    <citation type="submission" date="2016-02" db="EMBL/GenBank/DDBJ databases">
        <title>Complete Genome of H5569, the type strain of the newly described species Haematospirillium jordaniae.</title>
        <authorList>
            <person name="Nicholson A.C."/>
            <person name="Humrighouse B.W."/>
            <person name="Loparov V."/>
            <person name="McQuiston J.R."/>
        </authorList>
    </citation>
    <scope>NUCLEOTIDE SEQUENCE [LARGE SCALE GENOMIC DNA]</scope>
    <source>
        <strain evidence="2 3">H5569</strain>
    </source>
</reference>
<organism evidence="2 3">
    <name type="scientific">Haematospirillum jordaniae</name>
    <dbReference type="NCBI Taxonomy" id="1549855"/>
    <lineage>
        <taxon>Bacteria</taxon>
        <taxon>Pseudomonadati</taxon>
        <taxon>Pseudomonadota</taxon>
        <taxon>Alphaproteobacteria</taxon>
        <taxon>Rhodospirillales</taxon>
        <taxon>Novispirillaceae</taxon>
        <taxon>Haematospirillum</taxon>
    </lineage>
</organism>
<evidence type="ECO:0008006" key="4">
    <source>
        <dbReference type="Google" id="ProtNLM"/>
    </source>
</evidence>
<keyword evidence="1" id="KW-0812">Transmembrane</keyword>
<feature type="transmembrane region" description="Helical" evidence="1">
    <location>
        <begin position="231"/>
        <end position="250"/>
    </location>
</feature>
<feature type="transmembrane region" description="Helical" evidence="1">
    <location>
        <begin position="444"/>
        <end position="461"/>
    </location>
</feature>